<dbReference type="Pfam" id="PF03666">
    <property type="entry name" value="NPR3"/>
    <property type="match status" value="1"/>
</dbReference>
<dbReference type="GO" id="GO:0010508">
    <property type="term" value="P:positive regulation of autophagy"/>
    <property type="evidence" value="ECO:0007669"/>
    <property type="project" value="TreeGrafter"/>
</dbReference>
<evidence type="ECO:0000256" key="7">
    <source>
        <dbReference type="SAM" id="MobiDB-lite"/>
    </source>
</evidence>
<evidence type="ECO:0000256" key="4">
    <source>
        <dbReference type="ARBA" id="ARBA00025376"/>
    </source>
</evidence>
<feature type="compositionally biased region" description="Polar residues" evidence="7">
    <location>
        <begin position="206"/>
        <end position="218"/>
    </location>
</feature>
<dbReference type="Proteomes" id="UP000606974">
    <property type="component" value="Unassembled WGS sequence"/>
</dbReference>
<name>A0A8H7E188_9EURO</name>
<dbReference type="GO" id="GO:0005774">
    <property type="term" value="C:vacuolar membrane"/>
    <property type="evidence" value="ECO:0007669"/>
    <property type="project" value="UniProtKB-SubCell"/>
</dbReference>
<organism evidence="9 10">
    <name type="scientific">Endocarpon pusillum</name>
    <dbReference type="NCBI Taxonomy" id="364733"/>
    <lineage>
        <taxon>Eukaryota</taxon>
        <taxon>Fungi</taxon>
        <taxon>Dikarya</taxon>
        <taxon>Ascomycota</taxon>
        <taxon>Pezizomycotina</taxon>
        <taxon>Eurotiomycetes</taxon>
        <taxon>Chaetothyriomycetidae</taxon>
        <taxon>Verrucariales</taxon>
        <taxon>Verrucariaceae</taxon>
        <taxon>Endocarpon</taxon>
    </lineage>
</organism>
<keyword evidence="10" id="KW-1185">Reference proteome</keyword>
<keyword evidence="6" id="KW-0732">Signal</keyword>
<dbReference type="InterPro" id="IPR056603">
    <property type="entry name" value="HTH_NPRL3"/>
</dbReference>
<evidence type="ECO:0000256" key="3">
    <source>
        <dbReference type="ARBA" id="ARBA00023254"/>
    </source>
</evidence>
<dbReference type="GO" id="GO:1990130">
    <property type="term" value="C:GATOR1 complex"/>
    <property type="evidence" value="ECO:0007669"/>
    <property type="project" value="TreeGrafter"/>
</dbReference>
<dbReference type="InterPro" id="IPR005365">
    <property type="entry name" value="Npr3"/>
</dbReference>
<dbReference type="PANTHER" id="PTHR13153">
    <property type="entry name" value="CGTHBA PROTEIN -14 GENE PROTEIN"/>
    <property type="match status" value="1"/>
</dbReference>
<comment type="caution">
    <text evidence="9">The sequence shown here is derived from an EMBL/GenBank/DDBJ whole genome shotgun (WGS) entry which is preliminary data.</text>
</comment>
<comment type="subcellular location">
    <subcellularLocation>
        <location evidence="6">Vacuole membrane</location>
        <topology evidence="6">Peripheral membrane protein</topology>
    </subcellularLocation>
</comment>
<dbReference type="GO" id="GO:0034198">
    <property type="term" value="P:cellular response to amino acid starvation"/>
    <property type="evidence" value="ECO:0007669"/>
    <property type="project" value="TreeGrafter"/>
</dbReference>
<reference evidence="9" key="1">
    <citation type="submission" date="2020-02" db="EMBL/GenBank/DDBJ databases">
        <authorList>
            <person name="Palmer J.M."/>
        </authorList>
    </citation>
    <scope>NUCLEOTIDE SEQUENCE</scope>
    <source>
        <strain evidence="9">EPUS1.4</strain>
        <tissue evidence="9">Thallus</tissue>
    </source>
</reference>
<feature type="compositionally biased region" description="Basic and acidic residues" evidence="7">
    <location>
        <begin position="71"/>
        <end position="86"/>
    </location>
</feature>
<dbReference type="AlphaFoldDB" id="A0A8H7E188"/>
<dbReference type="Pfam" id="PF24064">
    <property type="entry name" value="HTH_NPRL3"/>
    <property type="match status" value="1"/>
</dbReference>
<protein>
    <recommendedName>
        <fullName evidence="2 6">Nitrogen permease regulator 3</fullName>
    </recommendedName>
    <alternativeName>
        <fullName evidence="5 6">Required for meiotic nuclear division protein 11</fullName>
    </alternativeName>
</protein>
<evidence type="ECO:0000313" key="9">
    <source>
        <dbReference type="EMBL" id="KAF7502736.1"/>
    </source>
</evidence>
<evidence type="ECO:0000313" key="10">
    <source>
        <dbReference type="Proteomes" id="UP000606974"/>
    </source>
</evidence>
<feature type="domain" description="GATOR1 complex protein NPRL3 C-terminal HTH" evidence="8">
    <location>
        <begin position="648"/>
        <end position="689"/>
    </location>
</feature>
<comment type="similarity">
    <text evidence="1 6">Belongs to the NPR3 family.</text>
</comment>
<feature type="region of interest" description="Disordered" evidence="7">
    <location>
        <begin position="39"/>
        <end position="107"/>
    </location>
</feature>
<dbReference type="OrthoDB" id="18648at2759"/>
<accession>A0A8H7E188</accession>
<gene>
    <name evidence="9" type="ORF">GJ744_005217</name>
</gene>
<evidence type="ECO:0000256" key="6">
    <source>
        <dbReference type="RuleBase" id="RU368069"/>
    </source>
</evidence>
<evidence type="ECO:0000259" key="8">
    <source>
        <dbReference type="Pfam" id="PF24064"/>
    </source>
</evidence>
<feature type="compositionally biased region" description="Basic and acidic residues" evidence="7">
    <location>
        <begin position="196"/>
        <end position="205"/>
    </location>
</feature>
<proteinExistence type="inferred from homology"/>
<keyword evidence="3 6" id="KW-0469">Meiosis</keyword>
<dbReference type="EMBL" id="JAACFV010000224">
    <property type="protein sequence ID" value="KAF7502736.1"/>
    <property type="molecule type" value="Genomic_DNA"/>
</dbReference>
<sequence length="716" mass="80209">MTVVAPPPNPSLVAIILVIQARSGPRFVYHYPPSPLSRAGLDSFEEGPSSYENSSVPDDDITSTSDEELLADEHGRGRTKLKRADFTDEEDENSSSPGTDDKQHGGWRVPWENLLGLDASALETLLMPSDRSWHKRKFEVGFNDLVFVGWPIFIREDGTWRKKRRKERVNTVKAEDNKVDSSLEVLHKGEYATEDELNHERHLDTENSPATTPASSQADESREMTIFNLVFVLNPPILEYSLRVNEMYDHVVKKLGKALKWEQARANYVWQQSDLILKAKTQARRKRSSITALYATLLRISSLASAIATVYDNISRSMIASINLTPNVPISLQIPPVTSTSVLPSSTDPPSARTQPGVWLTTATAGSSDEIADTDHPQSAMSLAKHFTLLLLDKESKILADISQSGGPLAAALAHYIRVSSPTKSFAKISALHSISLPDIQLLAQHLVNWRRARAIPPLHQRDIYIVSPNADLKKLSTAVKSYESAFPTLPSLPKMLQALSGIPRPYSSLIPSKDHKEAYFRILAWLLRGGWVTQLRSFAFVRIDSSIKIAVKEQTKVDRNGKGPSDRDNPLEASHDTITSLHLAKRPSMVSRVSSDIRSSTSSHSNPKMNSIILQPARASPTESKWLDYIADHLHELTSGDLHEDEVLELQQCWPTFTRYFNGMEPLEKIPVREGLKRKATWDLLNRLGLFESLSNEAARQRDTQRRILVGFRHW</sequence>
<dbReference type="PANTHER" id="PTHR13153:SF5">
    <property type="entry name" value="GATOR COMPLEX PROTEIN NPRL3"/>
    <property type="match status" value="1"/>
</dbReference>
<dbReference type="GO" id="GO:0038202">
    <property type="term" value="P:TORC1 signaling"/>
    <property type="evidence" value="ECO:0007669"/>
    <property type="project" value="TreeGrafter"/>
</dbReference>
<evidence type="ECO:0000256" key="1">
    <source>
        <dbReference type="ARBA" id="ARBA00010546"/>
    </source>
</evidence>
<evidence type="ECO:0000256" key="5">
    <source>
        <dbReference type="ARBA" id="ARBA00030028"/>
    </source>
</evidence>
<dbReference type="GO" id="GO:1904262">
    <property type="term" value="P:negative regulation of TORC1 signaling"/>
    <property type="evidence" value="ECO:0007669"/>
    <property type="project" value="TreeGrafter"/>
</dbReference>
<feature type="compositionally biased region" description="Acidic residues" evidence="7">
    <location>
        <begin position="57"/>
        <end position="70"/>
    </location>
</feature>
<feature type="region of interest" description="Disordered" evidence="7">
    <location>
        <begin position="196"/>
        <end position="219"/>
    </location>
</feature>
<evidence type="ECO:0000256" key="2">
    <source>
        <dbReference type="ARBA" id="ARBA00017880"/>
    </source>
</evidence>
<dbReference type="GO" id="GO:0051321">
    <property type="term" value="P:meiotic cell cycle"/>
    <property type="evidence" value="ECO:0007669"/>
    <property type="project" value="UniProtKB-UniRule"/>
</dbReference>
<comment type="function">
    <text evidence="4 6">Mediates inactivation of the TORC1 complex in response to amino acid starvation. Required for meiotic nuclear division.</text>
</comment>